<dbReference type="AlphaFoldDB" id="A0A072UB82"/>
<dbReference type="HOGENOM" id="CLU_2030188_0_0_1"/>
<reference evidence="1 4" key="1">
    <citation type="journal article" date="2011" name="Nature">
        <title>The Medicago genome provides insight into the evolution of rhizobial symbioses.</title>
        <authorList>
            <person name="Young N.D."/>
            <person name="Debelle F."/>
            <person name="Oldroyd G.E."/>
            <person name="Geurts R."/>
            <person name="Cannon S.B."/>
            <person name="Udvardi M.K."/>
            <person name="Benedito V.A."/>
            <person name="Mayer K.F."/>
            <person name="Gouzy J."/>
            <person name="Schoof H."/>
            <person name="Van de Peer Y."/>
            <person name="Proost S."/>
            <person name="Cook D.R."/>
            <person name="Meyers B.C."/>
            <person name="Spannagl M."/>
            <person name="Cheung F."/>
            <person name="De Mita S."/>
            <person name="Krishnakumar V."/>
            <person name="Gundlach H."/>
            <person name="Zhou S."/>
            <person name="Mudge J."/>
            <person name="Bharti A.K."/>
            <person name="Murray J.D."/>
            <person name="Naoumkina M.A."/>
            <person name="Rosen B."/>
            <person name="Silverstein K.A."/>
            <person name="Tang H."/>
            <person name="Rombauts S."/>
            <person name="Zhao P.X."/>
            <person name="Zhou P."/>
            <person name="Barbe V."/>
            <person name="Bardou P."/>
            <person name="Bechner M."/>
            <person name="Bellec A."/>
            <person name="Berger A."/>
            <person name="Berges H."/>
            <person name="Bidwell S."/>
            <person name="Bisseling T."/>
            <person name="Choisne N."/>
            <person name="Couloux A."/>
            <person name="Denny R."/>
            <person name="Deshpande S."/>
            <person name="Dai X."/>
            <person name="Doyle J.J."/>
            <person name="Dudez A.M."/>
            <person name="Farmer A.D."/>
            <person name="Fouteau S."/>
            <person name="Franken C."/>
            <person name="Gibelin C."/>
            <person name="Gish J."/>
            <person name="Goldstein S."/>
            <person name="Gonzalez A.J."/>
            <person name="Green P.J."/>
            <person name="Hallab A."/>
            <person name="Hartog M."/>
            <person name="Hua A."/>
            <person name="Humphray S.J."/>
            <person name="Jeong D.H."/>
            <person name="Jing Y."/>
            <person name="Jocker A."/>
            <person name="Kenton S.M."/>
            <person name="Kim D.J."/>
            <person name="Klee K."/>
            <person name="Lai H."/>
            <person name="Lang C."/>
            <person name="Lin S."/>
            <person name="Macmil S.L."/>
            <person name="Magdelenat G."/>
            <person name="Matthews L."/>
            <person name="McCorrison J."/>
            <person name="Monaghan E.L."/>
            <person name="Mun J.H."/>
            <person name="Najar F.Z."/>
            <person name="Nicholson C."/>
            <person name="Noirot C."/>
            <person name="O'Bleness M."/>
            <person name="Paule C.R."/>
            <person name="Poulain J."/>
            <person name="Prion F."/>
            <person name="Qin B."/>
            <person name="Qu C."/>
            <person name="Retzel E.F."/>
            <person name="Riddle C."/>
            <person name="Sallet E."/>
            <person name="Samain S."/>
            <person name="Samson N."/>
            <person name="Sanders I."/>
            <person name="Saurat O."/>
            <person name="Scarpelli C."/>
            <person name="Schiex T."/>
            <person name="Segurens B."/>
            <person name="Severin A.J."/>
            <person name="Sherrier D.J."/>
            <person name="Shi R."/>
            <person name="Sims S."/>
            <person name="Singer S.R."/>
            <person name="Sinharoy S."/>
            <person name="Sterck L."/>
            <person name="Viollet A."/>
            <person name="Wang B.B."/>
            <person name="Wang K."/>
            <person name="Wang M."/>
            <person name="Wang X."/>
            <person name="Warfsmann J."/>
            <person name="Weissenbach J."/>
            <person name="White D.D."/>
            <person name="White J.D."/>
            <person name="Wiley G.B."/>
            <person name="Wincker P."/>
            <person name="Xing Y."/>
            <person name="Yang L."/>
            <person name="Yao Z."/>
            <person name="Ying F."/>
            <person name="Zhai J."/>
            <person name="Zhou L."/>
            <person name="Zuber A."/>
            <person name="Denarie J."/>
            <person name="Dixon R.A."/>
            <person name="May G.D."/>
            <person name="Schwartz D.C."/>
            <person name="Rogers J."/>
            <person name="Quetier F."/>
            <person name="Town C.D."/>
            <person name="Roe B.A."/>
        </authorList>
    </citation>
    <scope>NUCLEOTIDE SEQUENCE [LARGE SCALE GENOMIC DNA]</scope>
    <source>
        <strain evidence="1">A17</strain>
        <strain evidence="3 4">cv. Jemalong A17</strain>
    </source>
</reference>
<dbReference type="Proteomes" id="UP000002051">
    <property type="component" value="Chromosome 6"/>
</dbReference>
<keyword evidence="4" id="KW-1185">Reference proteome</keyword>
<dbReference type="EnsemblPlants" id="KEH26323">
    <property type="protein sequence ID" value="KEH26323"/>
    <property type="gene ID" value="MTR_6g452830"/>
</dbReference>
<sequence>MRQKQPKSMATLNAIVQDKKENLREYVERFTREGVEVHGAHDGLKCFIIENNLRDDCKFKEELGLYVAKYMSNHNAIIQYLIIANNLRPQIHKFWSIMIHKHGIRFDTPTTSQIQTFKLRKQ</sequence>
<evidence type="ECO:0000313" key="4">
    <source>
        <dbReference type="Proteomes" id="UP000002051"/>
    </source>
</evidence>
<dbReference type="EMBL" id="CM001222">
    <property type="protein sequence ID" value="KEH26323.1"/>
    <property type="molecule type" value="Genomic_DNA"/>
</dbReference>
<evidence type="ECO:0000313" key="2">
    <source>
        <dbReference type="EMBL" id="RHN51729.1"/>
    </source>
</evidence>
<evidence type="ECO:0000313" key="1">
    <source>
        <dbReference type="EMBL" id="KEH26323.1"/>
    </source>
</evidence>
<dbReference type="EMBL" id="PSQE01000006">
    <property type="protein sequence ID" value="RHN51729.1"/>
    <property type="molecule type" value="Genomic_DNA"/>
</dbReference>
<evidence type="ECO:0008006" key="5">
    <source>
        <dbReference type="Google" id="ProtNLM"/>
    </source>
</evidence>
<dbReference type="Gramene" id="rna36238">
    <property type="protein sequence ID" value="RHN51729.1"/>
    <property type="gene ID" value="gene36238"/>
</dbReference>
<proteinExistence type="predicted"/>
<dbReference type="Proteomes" id="UP000265566">
    <property type="component" value="Chromosome 6"/>
</dbReference>
<reference evidence="2" key="4">
    <citation type="journal article" date="2018" name="Nat. Plants">
        <title>Whole-genome landscape of Medicago truncatula symbiotic genes.</title>
        <authorList>
            <person name="Pecrix Y."/>
            <person name="Gamas P."/>
            <person name="Carrere S."/>
        </authorList>
    </citation>
    <scope>NUCLEOTIDE SEQUENCE</scope>
    <source>
        <tissue evidence="2">Leaves</tissue>
    </source>
</reference>
<reference evidence="1 4" key="2">
    <citation type="journal article" date="2014" name="BMC Genomics">
        <title>An improved genome release (version Mt4.0) for the model legume Medicago truncatula.</title>
        <authorList>
            <person name="Tang H."/>
            <person name="Krishnakumar V."/>
            <person name="Bidwell S."/>
            <person name="Rosen B."/>
            <person name="Chan A."/>
            <person name="Zhou S."/>
            <person name="Gentzbittel L."/>
            <person name="Childs K.L."/>
            <person name="Yandell M."/>
            <person name="Gundlach H."/>
            <person name="Mayer K.F."/>
            <person name="Schwartz D.C."/>
            <person name="Town C.D."/>
        </authorList>
    </citation>
    <scope>GENOME REANNOTATION</scope>
    <source>
        <strain evidence="1">A17</strain>
        <strain evidence="3 4">cv. Jemalong A17</strain>
    </source>
</reference>
<evidence type="ECO:0000313" key="3">
    <source>
        <dbReference type="EnsemblPlants" id="KEH26323"/>
    </source>
</evidence>
<protein>
    <recommendedName>
        <fullName evidence="5">Retrotransposon gag domain-containing protein</fullName>
    </recommendedName>
</protein>
<name>A0A072UB82_MEDTR</name>
<reference evidence="3" key="3">
    <citation type="submission" date="2015-04" db="UniProtKB">
        <authorList>
            <consortium name="EnsemblPlants"/>
        </authorList>
    </citation>
    <scope>IDENTIFICATION</scope>
    <source>
        <strain evidence="3">cv. Jemalong A17</strain>
    </source>
</reference>
<organism evidence="1 4">
    <name type="scientific">Medicago truncatula</name>
    <name type="common">Barrel medic</name>
    <name type="synonym">Medicago tribuloides</name>
    <dbReference type="NCBI Taxonomy" id="3880"/>
    <lineage>
        <taxon>Eukaryota</taxon>
        <taxon>Viridiplantae</taxon>
        <taxon>Streptophyta</taxon>
        <taxon>Embryophyta</taxon>
        <taxon>Tracheophyta</taxon>
        <taxon>Spermatophyta</taxon>
        <taxon>Magnoliopsida</taxon>
        <taxon>eudicotyledons</taxon>
        <taxon>Gunneridae</taxon>
        <taxon>Pentapetalae</taxon>
        <taxon>rosids</taxon>
        <taxon>fabids</taxon>
        <taxon>Fabales</taxon>
        <taxon>Fabaceae</taxon>
        <taxon>Papilionoideae</taxon>
        <taxon>50 kb inversion clade</taxon>
        <taxon>NPAAA clade</taxon>
        <taxon>Hologalegina</taxon>
        <taxon>IRL clade</taxon>
        <taxon>Trifolieae</taxon>
        <taxon>Medicago</taxon>
    </lineage>
</organism>
<gene>
    <name evidence="1" type="ordered locus">MTR_6g452830</name>
    <name evidence="2" type="ORF">MtrunA17_Chr6g0472101</name>
</gene>
<accession>A0A072UB82</accession>